<dbReference type="InterPro" id="IPR003439">
    <property type="entry name" value="ABC_transporter-like_ATP-bd"/>
</dbReference>
<evidence type="ECO:0000259" key="4">
    <source>
        <dbReference type="PROSITE" id="PS50893"/>
    </source>
</evidence>
<evidence type="ECO:0000256" key="2">
    <source>
        <dbReference type="ARBA" id="ARBA00022741"/>
    </source>
</evidence>
<dbReference type="InterPro" id="IPR027417">
    <property type="entry name" value="P-loop_NTPase"/>
</dbReference>
<dbReference type="Gene3D" id="3.40.50.300">
    <property type="entry name" value="P-loop containing nucleotide triphosphate hydrolases"/>
    <property type="match status" value="1"/>
</dbReference>
<organism evidence="5 6">
    <name type="scientific">Dysgonomonas macrotermitis</name>
    <dbReference type="NCBI Taxonomy" id="1346286"/>
    <lineage>
        <taxon>Bacteria</taxon>
        <taxon>Pseudomonadati</taxon>
        <taxon>Bacteroidota</taxon>
        <taxon>Bacteroidia</taxon>
        <taxon>Bacteroidales</taxon>
        <taxon>Dysgonomonadaceae</taxon>
        <taxon>Dysgonomonas</taxon>
    </lineage>
</organism>
<dbReference type="STRING" id="1346286.SAMN05444362_109145"/>
<proteinExistence type="predicted"/>
<dbReference type="SUPFAM" id="SSF52540">
    <property type="entry name" value="P-loop containing nucleoside triphosphate hydrolases"/>
    <property type="match status" value="1"/>
</dbReference>
<evidence type="ECO:0000313" key="5">
    <source>
        <dbReference type="EMBL" id="SHF74116.1"/>
    </source>
</evidence>
<sequence length="217" mass="24662">MGTYLEADSILHSYGNRSILTDVYLRCVPGDIIAIFGRNGAGKTTLFEILTGIRKADRSFIRINDKIITKATYKSGFITFLPQRSFLPKELTVGRIIKLYDVNDSLFFNDDIVFKTRNQKVRDLSGGEIRYLEVKLTLNIDAPFVILDEPFSGLSPVMVEHILDEIKGSARIRGIILTDHKYKDVCKIANRFMLLTDGYLKEINDANELIKSEYILS</sequence>
<dbReference type="AlphaFoldDB" id="A0A1M5E4J2"/>
<dbReference type="InterPro" id="IPR051782">
    <property type="entry name" value="ABC_Transporter_VariousFunc"/>
</dbReference>
<dbReference type="SMART" id="SM00382">
    <property type="entry name" value="AAA"/>
    <property type="match status" value="1"/>
</dbReference>
<dbReference type="RefSeq" id="WP_062184920.1">
    <property type="nucleotide sequence ID" value="NZ_BBXL01000033.1"/>
</dbReference>
<keyword evidence="3" id="KW-0067">ATP-binding</keyword>
<dbReference type="OrthoDB" id="9801987at2"/>
<dbReference type="PANTHER" id="PTHR42939">
    <property type="entry name" value="ABC TRANSPORTER ATP-BINDING PROTEIN ALBC-RELATED"/>
    <property type="match status" value="1"/>
</dbReference>
<accession>A0A1M5E4J2</accession>
<reference evidence="6" key="1">
    <citation type="submission" date="2016-11" db="EMBL/GenBank/DDBJ databases">
        <authorList>
            <person name="Varghese N."/>
            <person name="Submissions S."/>
        </authorList>
    </citation>
    <scope>NUCLEOTIDE SEQUENCE [LARGE SCALE GENOMIC DNA]</scope>
    <source>
        <strain evidence="6">DSM 27370</strain>
    </source>
</reference>
<evidence type="ECO:0000256" key="3">
    <source>
        <dbReference type="ARBA" id="ARBA00022840"/>
    </source>
</evidence>
<protein>
    <submittedName>
        <fullName evidence="5">ABC-type lipopolysaccharide export system, ATPase component</fullName>
    </submittedName>
</protein>
<evidence type="ECO:0000313" key="6">
    <source>
        <dbReference type="Proteomes" id="UP000184480"/>
    </source>
</evidence>
<keyword evidence="1" id="KW-0813">Transport</keyword>
<dbReference type="EMBL" id="FQUC01000009">
    <property type="protein sequence ID" value="SHF74116.1"/>
    <property type="molecule type" value="Genomic_DNA"/>
</dbReference>
<dbReference type="PROSITE" id="PS50893">
    <property type="entry name" value="ABC_TRANSPORTER_2"/>
    <property type="match status" value="1"/>
</dbReference>
<dbReference type="InterPro" id="IPR003593">
    <property type="entry name" value="AAA+_ATPase"/>
</dbReference>
<name>A0A1M5E4J2_9BACT</name>
<keyword evidence="6" id="KW-1185">Reference proteome</keyword>
<dbReference type="GO" id="GO:0016887">
    <property type="term" value="F:ATP hydrolysis activity"/>
    <property type="evidence" value="ECO:0007669"/>
    <property type="project" value="InterPro"/>
</dbReference>
<evidence type="ECO:0000256" key="1">
    <source>
        <dbReference type="ARBA" id="ARBA00022448"/>
    </source>
</evidence>
<dbReference type="Pfam" id="PF00005">
    <property type="entry name" value="ABC_tran"/>
    <property type="match status" value="1"/>
</dbReference>
<keyword evidence="2" id="KW-0547">Nucleotide-binding</keyword>
<dbReference type="PANTHER" id="PTHR42939:SF1">
    <property type="entry name" value="ABC TRANSPORTER ATP-BINDING PROTEIN ALBC-RELATED"/>
    <property type="match status" value="1"/>
</dbReference>
<dbReference type="GO" id="GO:0005524">
    <property type="term" value="F:ATP binding"/>
    <property type="evidence" value="ECO:0007669"/>
    <property type="project" value="UniProtKB-KW"/>
</dbReference>
<gene>
    <name evidence="5" type="ORF">SAMN05444362_109145</name>
</gene>
<dbReference type="Proteomes" id="UP000184480">
    <property type="component" value="Unassembled WGS sequence"/>
</dbReference>
<feature type="domain" description="ABC transporter" evidence="4">
    <location>
        <begin position="5"/>
        <end position="215"/>
    </location>
</feature>